<proteinExistence type="predicted"/>
<feature type="transmembrane region" description="Helical" evidence="2">
    <location>
        <begin position="233"/>
        <end position="254"/>
    </location>
</feature>
<feature type="compositionally biased region" description="Polar residues" evidence="1">
    <location>
        <begin position="115"/>
        <end position="130"/>
    </location>
</feature>
<keyword evidence="2" id="KW-1133">Transmembrane helix</keyword>
<evidence type="ECO:0000313" key="4">
    <source>
        <dbReference type="Proteomes" id="UP000094043"/>
    </source>
</evidence>
<dbReference type="RefSeq" id="XP_066070480.1">
    <property type="nucleotide sequence ID" value="XM_066214383.1"/>
</dbReference>
<organism evidence="3 4">
    <name type="scientific">Cryptococcus depauperatus CBS 7841</name>
    <dbReference type="NCBI Taxonomy" id="1295531"/>
    <lineage>
        <taxon>Eukaryota</taxon>
        <taxon>Fungi</taxon>
        <taxon>Dikarya</taxon>
        <taxon>Basidiomycota</taxon>
        <taxon>Agaricomycotina</taxon>
        <taxon>Tremellomycetes</taxon>
        <taxon>Tremellales</taxon>
        <taxon>Cryptococcaceae</taxon>
        <taxon>Cryptococcus</taxon>
    </lineage>
</organism>
<reference evidence="3" key="3">
    <citation type="submission" date="2024-01" db="EMBL/GenBank/DDBJ databases">
        <authorList>
            <person name="Coelho M.A."/>
            <person name="David-Palma M."/>
            <person name="Shea T."/>
            <person name="Sun S."/>
            <person name="Cuomo C.A."/>
            <person name="Heitman J."/>
        </authorList>
    </citation>
    <scope>NUCLEOTIDE SEQUENCE</scope>
    <source>
        <strain evidence="3">CBS 7841</strain>
    </source>
</reference>
<dbReference type="KEGG" id="cdep:91089219"/>
<evidence type="ECO:0000256" key="1">
    <source>
        <dbReference type="SAM" id="MobiDB-lite"/>
    </source>
</evidence>
<dbReference type="GeneID" id="91089219"/>
<dbReference type="EMBL" id="CP143789">
    <property type="protein sequence ID" value="WVN89780.1"/>
    <property type="molecule type" value="Genomic_DNA"/>
</dbReference>
<protein>
    <recommendedName>
        <fullName evidence="5">Transmembrane protein</fullName>
    </recommendedName>
</protein>
<keyword evidence="2" id="KW-0472">Membrane</keyword>
<accession>A0AAJ8JWL5</accession>
<dbReference type="Proteomes" id="UP000094043">
    <property type="component" value="Chromosome 6"/>
</dbReference>
<evidence type="ECO:0008006" key="5">
    <source>
        <dbReference type="Google" id="ProtNLM"/>
    </source>
</evidence>
<name>A0AAJ8JWL5_9TREE</name>
<keyword evidence="4" id="KW-1185">Reference proteome</keyword>
<feature type="transmembrane region" description="Helical" evidence="2">
    <location>
        <begin position="175"/>
        <end position="198"/>
    </location>
</feature>
<dbReference type="AlphaFoldDB" id="A0AAJ8JWL5"/>
<evidence type="ECO:0000313" key="3">
    <source>
        <dbReference type="EMBL" id="WVN89780.1"/>
    </source>
</evidence>
<feature type="region of interest" description="Disordered" evidence="1">
    <location>
        <begin position="82"/>
        <end position="153"/>
    </location>
</feature>
<reference evidence="3" key="2">
    <citation type="journal article" date="2022" name="Elife">
        <title>Obligate sexual reproduction of a homothallic fungus closely related to the Cryptococcus pathogenic species complex.</title>
        <authorList>
            <person name="Passer A.R."/>
            <person name="Clancey S.A."/>
            <person name="Shea T."/>
            <person name="David-Palma M."/>
            <person name="Averette A.F."/>
            <person name="Boekhout T."/>
            <person name="Porcel B.M."/>
            <person name="Nowrousian M."/>
            <person name="Cuomo C.A."/>
            <person name="Sun S."/>
            <person name="Heitman J."/>
            <person name="Coelho M.A."/>
        </authorList>
    </citation>
    <scope>NUCLEOTIDE SEQUENCE</scope>
    <source>
        <strain evidence="3">CBS 7841</strain>
    </source>
</reference>
<sequence>MPSISSFSVLNHPEGEQLCFGLNRTVEEYPRRNACMDLTPPIQDRPPLPRSSFIFDADNGLFFKGGNCRPPASPNRLEEVVTTGGQPAMRTSCGSSPSERSIEGSLAEDARRGSIETTSEPTNVSEVTRYTSNTSNSPTTPPPYDGRTDPQVLPNPTESISFRSFRINESLPRSLWLWGFAVFFFPLIWFIGMCIIWMPLEPLQQEQDPEAAQKLDEMIAIIRKAKLKYAKRCSWCFAISVSFIIVPAIIALTFTSLK</sequence>
<evidence type="ECO:0000256" key="2">
    <source>
        <dbReference type="SAM" id="Phobius"/>
    </source>
</evidence>
<reference evidence="3" key="1">
    <citation type="submission" date="2016-06" db="EMBL/GenBank/DDBJ databases">
        <authorList>
            <person name="Cuomo C."/>
            <person name="Litvintseva A."/>
            <person name="Heitman J."/>
            <person name="Chen Y."/>
            <person name="Sun S."/>
            <person name="Springer D."/>
            <person name="Dromer F."/>
            <person name="Young S."/>
            <person name="Zeng Q."/>
            <person name="Chapman S."/>
            <person name="Gujja S."/>
            <person name="Saif S."/>
            <person name="Birren B."/>
        </authorList>
    </citation>
    <scope>NUCLEOTIDE SEQUENCE</scope>
    <source>
        <strain evidence="3">CBS 7841</strain>
    </source>
</reference>
<keyword evidence="2" id="KW-0812">Transmembrane</keyword>
<gene>
    <name evidence="3" type="ORF">L203_105010</name>
</gene>